<keyword evidence="13" id="KW-1278">Translocase</keyword>
<dbReference type="GeneID" id="27986767"/>
<feature type="transmembrane region" description="Helical" evidence="20">
    <location>
        <begin position="12"/>
        <end position="32"/>
    </location>
</feature>
<feature type="transmembrane region" description="Helical" evidence="20">
    <location>
        <begin position="155"/>
        <end position="177"/>
    </location>
</feature>
<keyword evidence="6" id="KW-0813">Transport</keyword>
<comment type="subunit">
    <text evidence="4 20">NDH is composed of at least 16 different subunits, 5 of which are encoded in the nucleus.</text>
</comment>
<comment type="similarity">
    <text evidence="3 20">Belongs to the complex I subunit 6 family.</text>
</comment>
<dbReference type="NCBIfam" id="NF005163">
    <property type="entry name" value="PRK06638.1-3"/>
    <property type="match status" value="1"/>
</dbReference>
<keyword evidence="7 20" id="KW-0150">Chloroplast</keyword>
<keyword evidence="10 20" id="KW-0874">Quinone</keyword>
<sequence>MSIIDLSNTNNSIILPLLDVGIILGGLGVVLFRKIIYSALLLGFVFVCVALLYLLLNADFLAAAQVLVYVGAINVLIVFAIMLINNPEIEKKQTWTLGNGMSSILAIGLFSLLTNMILTTPWMEIISIEDRESVFLKEKIVGNVDTIGIHLLTDLLLPFELLSVLLLVALVGAIVIARKDISKELDTTVSRELDIFNR</sequence>
<evidence type="ECO:0000256" key="15">
    <source>
        <dbReference type="ARBA" id="ARBA00023027"/>
    </source>
</evidence>
<comment type="catalytic activity">
    <reaction evidence="19 20">
        <text>a plastoquinone + NADH + (n+1) H(+)(in) = a plastoquinol + NAD(+) + n H(+)(out)</text>
        <dbReference type="Rhea" id="RHEA:42608"/>
        <dbReference type="Rhea" id="RHEA-COMP:9561"/>
        <dbReference type="Rhea" id="RHEA-COMP:9562"/>
        <dbReference type="ChEBI" id="CHEBI:15378"/>
        <dbReference type="ChEBI" id="CHEBI:17757"/>
        <dbReference type="ChEBI" id="CHEBI:57540"/>
        <dbReference type="ChEBI" id="CHEBI:57945"/>
        <dbReference type="ChEBI" id="CHEBI:62192"/>
    </reaction>
</comment>
<dbReference type="EMBL" id="KU646496">
    <property type="protein sequence ID" value="ANI25931.1"/>
    <property type="molecule type" value="Genomic_DNA"/>
</dbReference>
<evidence type="ECO:0000256" key="17">
    <source>
        <dbReference type="ARBA" id="ARBA00023136"/>
    </source>
</evidence>
<dbReference type="EC" id="7.1.1.-" evidence="20"/>
<evidence type="ECO:0000256" key="10">
    <source>
        <dbReference type="ARBA" id="ARBA00022719"/>
    </source>
</evidence>
<dbReference type="PANTHER" id="PTHR48479:SF1">
    <property type="entry name" value="NAD(P)H-QUINONE OXIDOREDUCTASE SUBUNIT 6, CHLOROPLASTIC"/>
    <property type="match status" value="1"/>
</dbReference>
<dbReference type="PANTHER" id="PTHR48479">
    <property type="entry name" value="NAD(P)H-QUINONE OXIDOREDUCTASE SUBUNIT 6, CHLOROPLASTIC"/>
    <property type="match status" value="1"/>
</dbReference>
<keyword evidence="8 20" id="KW-0934">Plastid</keyword>
<evidence type="ECO:0000256" key="5">
    <source>
        <dbReference type="ARBA" id="ARBA00018131"/>
    </source>
</evidence>
<dbReference type="InterPro" id="IPR001457">
    <property type="entry name" value="NADH_UbQ/plastoQ_OxRdtase_su6"/>
</dbReference>
<geneLocation type="chloroplast" evidence="21"/>
<evidence type="ECO:0000256" key="1">
    <source>
        <dbReference type="ARBA" id="ARBA00004059"/>
    </source>
</evidence>
<dbReference type="RefSeq" id="YP_009256928.1">
    <property type="nucleotide sequence ID" value="NC_030315.1"/>
</dbReference>
<comment type="subcellular location">
    <subcellularLocation>
        <location evidence="2">Plastid</location>
        <location evidence="2">Chloroplast thylakoid membrane</location>
        <topology evidence="2">Multi-pass membrane protein</topology>
    </subcellularLocation>
</comment>
<evidence type="ECO:0000313" key="21">
    <source>
        <dbReference type="EMBL" id="ANI25931.1"/>
    </source>
</evidence>
<evidence type="ECO:0000256" key="6">
    <source>
        <dbReference type="ARBA" id="ARBA00022448"/>
    </source>
</evidence>
<proteinExistence type="inferred from homology"/>
<evidence type="ECO:0000256" key="9">
    <source>
        <dbReference type="ARBA" id="ARBA00022692"/>
    </source>
</evidence>
<dbReference type="GO" id="GO:0008137">
    <property type="term" value="F:NADH dehydrogenase (ubiquinone) activity"/>
    <property type="evidence" value="ECO:0007669"/>
    <property type="project" value="UniProtKB-UniRule"/>
</dbReference>
<dbReference type="GO" id="GO:0009535">
    <property type="term" value="C:chloroplast thylakoid membrane"/>
    <property type="evidence" value="ECO:0007669"/>
    <property type="project" value="UniProtKB-SubCell"/>
</dbReference>
<evidence type="ECO:0000256" key="18">
    <source>
        <dbReference type="ARBA" id="ARBA00047726"/>
    </source>
</evidence>
<comment type="function">
    <text evidence="1 20">NDH shuttles electrons from NAD(P)H:plastoquinone, via FMN and iron-sulfur (Fe-S) centers, to quinones in the photosynthetic chain and possibly in a chloroplast respiratory chain. The immediate electron acceptor for the enzyme in this species is believed to be plastoquinone. Couples the redox reaction to proton translocation, and thus conserves the redox energy in a proton gradient.</text>
</comment>
<evidence type="ECO:0000256" key="2">
    <source>
        <dbReference type="ARBA" id="ARBA00004454"/>
    </source>
</evidence>
<keyword evidence="11 20" id="KW-0521">NADP</keyword>
<evidence type="ECO:0000256" key="3">
    <source>
        <dbReference type="ARBA" id="ARBA00005698"/>
    </source>
</evidence>
<comment type="catalytic activity">
    <reaction evidence="18 20">
        <text>a plastoquinone + NADPH + (n+1) H(+)(in) = a plastoquinol + NADP(+) + n H(+)(out)</text>
        <dbReference type="Rhea" id="RHEA:42612"/>
        <dbReference type="Rhea" id="RHEA-COMP:9561"/>
        <dbReference type="Rhea" id="RHEA-COMP:9562"/>
        <dbReference type="ChEBI" id="CHEBI:15378"/>
        <dbReference type="ChEBI" id="CHEBI:17757"/>
        <dbReference type="ChEBI" id="CHEBI:57783"/>
        <dbReference type="ChEBI" id="CHEBI:58349"/>
        <dbReference type="ChEBI" id="CHEBI:62192"/>
    </reaction>
</comment>
<dbReference type="AlphaFoldDB" id="A0A191T6A3"/>
<dbReference type="FunFam" id="1.20.120.1200:FF:000002">
    <property type="entry name" value="NAD(P)H-quinone oxidoreductase subunit 6, chloroplastic"/>
    <property type="match status" value="1"/>
</dbReference>
<gene>
    <name evidence="21" type="primary">ndhG</name>
</gene>
<dbReference type="GO" id="GO:0048038">
    <property type="term" value="F:quinone binding"/>
    <property type="evidence" value="ECO:0007669"/>
    <property type="project" value="UniProtKB-KW"/>
</dbReference>
<evidence type="ECO:0000256" key="13">
    <source>
        <dbReference type="ARBA" id="ARBA00022967"/>
    </source>
</evidence>
<keyword evidence="14 20" id="KW-1133">Transmembrane helix</keyword>
<evidence type="ECO:0000256" key="19">
    <source>
        <dbReference type="ARBA" id="ARBA00048026"/>
    </source>
</evidence>
<evidence type="ECO:0000256" key="4">
    <source>
        <dbReference type="ARBA" id="ARBA00011199"/>
    </source>
</evidence>
<feature type="transmembrane region" description="Helical" evidence="20">
    <location>
        <begin position="62"/>
        <end position="84"/>
    </location>
</feature>
<reference evidence="21" key="1">
    <citation type="journal article" date="2016" name="Front. Plant Sci.">
        <title>Comparative Chloroplast Genome Analyses of Streptophyte Green Algae Uncover Major Structural Alterations in the Klebsormidiophyceae, Coleochaetophyceae and Zygnematophyceae.</title>
        <authorList>
            <person name="Lemieux C."/>
            <person name="Otis C."/>
            <person name="Turmel M."/>
        </authorList>
    </citation>
    <scope>NUCLEOTIDE SEQUENCE</scope>
</reference>
<evidence type="ECO:0000256" key="8">
    <source>
        <dbReference type="ARBA" id="ARBA00022640"/>
    </source>
</evidence>
<accession>A0A191T6A3</accession>
<keyword evidence="9 20" id="KW-0812">Transmembrane</keyword>
<keyword evidence="16 20" id="KW-0793">Thylakoid</keyword>
<evidence type="ECO:0000256" key="20">
    <source>
        <dbReference type="RuleBase" id="RU004431"/>
    </source>
</evidence>
<feature type="transmembrane region" description="Helical" evidence="20">
    <location>
        <begin position="39"/>
        <end position="56"/>
    </location>
</feature>
<evidence type="ECO:0000256" key="16">
    <source>
        <dbReference type="ARBA" id="ARBA00023078"/>
    </source>
</evidence>
<organism evidence="21">
    <name type="scientific">Roya obtusa</name>
    <dbReference type="NCBI Taxonomy" id="104537"/>
    <lineage>
        <taxon>Eukaryota</taxon>
        <taxon>Viridiplantae</taxon>
        <taxon>Streptophyta</taxon>
        <taxon>Zygnematophyceae</taxon>
        <taxon>Zygnematophycidae</taxon>
        <taxon>Zygnematales</taxon>
        <taxon>Mesotaeniaceae</taxon>
        <taxon>Roya</taxon>
    </lineage>
</organism>
<evidence type="ECO:0000256" key="12">
    <source>
        <dbReference type="ARBA" id="ARBA00022957"/>
    </source>
</evidence>
<feature type="transmembrane region" description="Helical" evidence="20">
    <location>
        <begin position="96"/>
        <end position="118"/>
    </location>
</feature>
<evidence type="ECO:0000256" key="14">
    <source>
        <dbReference type="ARBA" id="ARBA00022989"/>
    </source>
</evidence>
<dbReference type="Pfam" id="PF00499">
    <property type="entry name" value="Oxidored_q3"/>
    <property type="match status" value="1"/>
</dbReference>
<keyword evidence="17 20" id="KW-0472">Membrane</keyword>
<evidence type="ECO:0000256" key="7">
    <source>
        <dbReference type="ARBA" id="ARBA00022528"/>
    </source>
</evidence>
<dbReference type="InterPro" id="IPR050290">
    <property type="entry name" value="NAD(P)H-Q_Oxidoreduct_6"/>
</dbReference>
<dbReference type="InterPro" id="IPR042106">
    <property type="entry name" value="Nuo/plastoQ_OxRdtase_6_NuoJ"/>
</dbReference>
<name>A0A191T6A3_9VIRI</name>
<dbReference type="Gene3D" id="1.20.120.1200">
    <property type="entry name" value="NADH-ubiquinone/plastoquinone oxidoreductase chain 6, subunit NuoJ"/>
    <property type="match status" value="1"/>
</dbReference>
<protein>
    <recommendedName>
        <fullName evidence="5 20">NAD(P)H-quinone oxidoreductase subunit 6, chloroplastic</fullName>
        <ecNumber evidence="20">7.1.1.-</ecNumber>
    </recommendedName>
</protein>
<keyword evidence="15 20" id="KW-0520">NAD</keyword>
<evidence type="ECO:0000256" key="11">
    <source>
        <dbReference type="ARBA" id="ARBA00022857"/>
    </source>
</evidence>
<keyword evidence="12 20" id="KW-0618">Plastoquinone</keyword>